<reference evidence="2 3" key="1">
    <citation type="submission" date="2015-04" db="EMBL/GenBank/DDBJ databases">
        <authorList>
            <person name="Cao L."/>
            <person name="Gao C.H."/>
        </authorList>
    </citation>
    <scope>NUCLEOTIDE SEQUENCE [LARGE SCALE GENOMIC DNA]</scope>
    <source>
        <strain evidence="2 3">SH3</strain>
    </source>
</reference>
<dbReference type="Proteomes" id="UP000236509">
    <property type="component" value="Unassembled WGS sequence"/>
</dbReference>
<comment type="caution">
    <text evidence="2">The sequence shown here is derived from an EMBL/GenBank/DDBJ whole genome shotgun (WGS) entry which is preliminary data.</text>
</comment>
<name>A0A7U7JRR0_9STAP</name>
<evidence type="ECO:0000256" key="1">
    <source>
        <dbReference type="SAM" id="Phobius"/>
    </source>
</evidence>
<protein>
    <submittedName>
        <fullName evidence="2">Putative membrane protein</fullName>
    </submittedName>
</protein>
<sequence>MQLSHSVKVAISIYLALIFIIFTSYLVIILYTSMTGHDVSHFVLDSQHSHHGALSQKHLSLPEISFK</sequence>
<keyword evidence="3" id="KW-1185">Reference proteome</keyword>
<evidence type="ECO:0000313" key="2">
    <source>
        <dbReference type="EMBL" id="CRI17457.1"/>
    </source>
</evidence>
<dbReference type="RefSeq" id="WP_031787500.1">
    <property type="nucleotide sequence ID" value="NZ_AP018562.1"/>
</dbReference>
<keyword evidence="1" id="KW-0472">Membrane</keyword>
<keyword evidence="1" id="KW-0812">Transmembrane</keyword>
<feature type="transmembrane region" description="Helical" evidence="1">
    <location>
        <begin position="12"/>
        <end position="34"/>
    </location>
</feature>
<organism evidence="2 3">
    <name type="scientific">Staphylococcus argenteus</name>
    <dbReference type="NCBI Taxonomy" id="985002"/>
    <lineage>
        <taxon>Bacteria</taxon>
        <taxon>Bacillati</taxon>
        <taxon>Bacillota</taxon>
        <taxon>Bacilli</taxon>
        <taxon>Bacillales</taxon>
        <taxon>Staphylococcaceae</taxon>
        <taxon>Staphylococcus</taxon>
    </lineage>
</organism>
<keyword evidence="1" id="KW-1133">Transmembrane helix</keyword>
<dbReference type="EMBL" id="CVOU01000007">
    <property type="protein sequence ID" value="CRI17457.1"/>
    <property type="molecule type" value="Genomic_DNA"/>
</dbReference>
<evidence type="ECO:0000313" key="3">
    <source>
        <dbReference type="Proteomes" id="UP000236509"/>
    </source>
</evidence>
<proteinExistence type="predicted"/>
<gene>
    <name evidence="2" type="ORF">BN1326_150039</name>
</gene>
<dbReference type="AlphaFoldDB" id="A0A7U7JRR0"/>
<accession>A0A7U7JRR0</accession>